<dbReference type="OrthoDB" id="196131at2759"/>
<dbReference type="InterPro" id="IPR011545">
    <property type="entry name" value="DEAD/DEAH_box_helicase_dom"/>
</dbReference>
<gene>
    <name evidence="11" type="ORF">J437_LFUL001104</name>
</gene>
<comment type="caution">
    <text evidence="11">The sequence shown here is derived from an EMBL/GenBank/DDBJ whole genome shotgun (WGS) entry which is preliminary data.</text>
</comment>
<evidence type="ECO:0000256" key="7">
    <source>
        <dbReference type="PROSITE-ProRule" id="PRU00552"/>
    </source>
</evidence>
<dbReference type="PROSITE" id="PS00039">
    <property type="entry name" value="DEAD_ATP_HELICASE"/>
    <property type="match status" value="1"/>
</dbReference>
<dbReference type="FunFam" id="3.40.50.300:FF:000079">
    <property type="entry name" value="probable ATP-dependent RNA helicase DDX17"/>
    <property type="match status" value="1"/>
</dbReference>
<dbReference type="PROSITE" id="PS51192">
    <property type="entry name" value="HELICASE_ATP_BIND_1"/>
    <property type="match status" value="1"/>
</dbReference>
<reference evidence="11" key="1">
    <citation type="submission" date="2013-04" db="EMBL/GenBank/DDBJ databases">
        <authorList>
            <person name="Qu J."/>
            <person name="Murali S.C."/>
            <person name="Bandaranaike D."/>
            <person name="Bellair M."/>
            <person name="Blankenburg K."/>
            <person name="Chao H."/>
            <person name="Dinh H."/>
            <person name="Doddapaneni H."/>
            <person name="Downs B."/>
            <person name="Dugan-Rocha S."/>
            <person name="Elkadiri S."/>
            <person name="Gnanaolivu R.D."/>
            <person name="Hernandez B."/>
            <person name="Javaid M."/>
            <person name="Jayaseelan J.C."/>
            <person name="Lee S."/>
            <person name="Li M."/>
            <person name="Ming W."/>
            <person name="Munidasa M."/>
            <person name="Muniz J."/>
            <person name="Nguyen L."/>
            <person name="Ongeri F."/>
            <person name="Osuji N."/>
            <person name="Pu L.-L."/>
            <person name="Puazo M."/>
            <person name="Qu C."/>
            <person name="Quiroz J."/>
            <person name="Raj R."/>
            <person name="Weissenberger G."/>
            <person name="Xin Y."/>
            <person name="Zou X."/>
            <person name="Han Y."/>
            <person name="Richards S."/>
            <person name="Worley K."/>
            <person name="Muzny D."/>
            <person name="Gibbs R."/>
        </authorList>
    </citation>
    <scope>NUCLEOTIDE SEQUENCE</scope>
    <source>
        <strain evidence="11">Sampled in the wild</strain>
    </source>
</reference>
<protein>
    <recommendedName>
        <fullName evidence="1">RNA helicase</fullName>
        <ecNumber evidence="1">3.6.4.13</ecNumber>
    </recommendedName>
</protein>
<evidence type="ECO:0000256" key="6">
    <source>
        <dbReference type="ARBA" id="ARBA00047984"/>
    </source>
</evidence>
<dbReference type="GO" id="GO:0016787">
    <property type="term" value="F:hydrolase activity"/>
    <property type="evidence" value="ECO:0007669"/>
    <property type="project" value="UniProtKB-KW"/>
</dbReference>
<proteinExistence type="inferred from homology"/>
<evidence type="ECO:0000256" key="4">
    <source>
        <dbReference type="ARBA" id="ARBA00022806"/>
    </source>
</evidence>
<keyword evidence="3 8" id="KW-0378">Hydrolase</keyword>
<dbReference type="Gene3D" id="3.40.50.300">
    <property type="entry name" value="P-loop containing nucleotide triphosphate hydrolases"/>
    <property type="match status" value="1"/>
</dbReference>
<keyword evidence="12" id="KW-1185">Reference proteome</keyword>
<name>A0A8K0JWP4_LADFU</name>
<evidence type="ECO:0000313" key="11">
    <source>
        <dbReference type="EMBL" id="KAG8224027.1"/>
    </source>
</evidence>
<sequence length="408" mass="46367">MVYLVTSSISQGYPCTSPFMTFKPCVGYKYFLSLPNSTNLPPILFSFQSKFSHHYSPSPTTAFKSPIVILQHSSSPHNVQKDNDGLNTSIHLFGSEEATEKAKSLITSLTEENVRNGSYEFRGHDRQEDTQKKTEFVVTDDDGSCKIDWDKLNLNHEKAQKEKWGRCPVLLKNFYVEKEEVANMSPEEVKKFRKESNNIMVSYVFEEGEENIPNPVKTFEQCFEPFPEIMNEIQKQGFEKPSPIQCQAWPILLKGHDLIGIAQTGTGKTLAFLLPALIHIDRQPVARHERGGANVLVMAPTRELAIQIEKEVSKYSYREIQSVCVYGGGNRREQVTNVRKGVEIIIATPGRLNDLIQDGVIDVTSVTYLVLDEADRMLDLGFEPQIRKILLDIRPDRQTVMTRYAEEI</sequence>
<evidence type="ECO:0000256" key="5">
    <source>
        <dbReference type="ARBA" id="ARBA00022840"/>
    </source>
</evidence>
<dbReference type="PROSITE" id="PS51195">
    <property type="entry name" value="Q_MOTIF"/>
    <property type="match status" value="1"/>
</dbReference>
<dbReference type="Proteomes" id="UP000792457">
    <property type="component" value="Unassembled WGS sequence"/>
</dbReference>
<feature type="domain" description="Helicase ATP-binding" evidence="9">
    <location>
        <begin position="249"/>
        <end position="401"/>
    </location>
</feature>
<comment type="similarity">
    <text evidence="8">Belongs to the DEAD box helicase family.</text>
</comment>
<evidence type="ECO:0000256" key="3">
    <source>
        <dbReference type="ARBA" id="ARBA00022801"/>
    </source>
</evidence>
<dbReference type="GO" id="GO:0010468">
    <property type="term" value="P:regulation of gene expression"/>
    <property type="evidence" value="ECO:0007669"/>
    <property type="project" value="UniProtKB-ARBA"/>
</dbReference>
<dbReference type="InterPro" id="IPR027417">
    <property type="entry name" value="P-loop_NTPase"/>
</dbReference>
<keyword evidence="4 8" id="KW-0347">Helicase</keyword>
<evidence type="ECO:0000256" key="8">
    <source>
        <dbReference type="RuleBase" id="RU000492"/>
    </source>
</evidence>
<dbReference type="PANTHER" id="PTHR47958">
    <property type="entry name" value="ATP-DEPENDENT RNA HELICASE DBP3"/>
    <property type="match status" value="1"/>
</dbReference>
<organism evidence="11 12">
    <name type="scientific">Ladona fulva</name>
    <name type="common">Scarce chaser dragonfly</name>
    <name type="synonym">Libellula fulva</name>
    <dbReference type="NCBI Taxonomy" id="123851"/>
    <lineage>
        <taxon>Eukaryota</taxon>
        <taxon>Metazoa</taxon>
        <taxon>Ecdysozoa</taxon>
        <taxon>Arthropoda</taxon>
        <taxon>Hexapoda</taxon>
        <taxon>Insecta</taxon>
        <taxon>Pterygota</taxon>
        <taxon>Palaeoptera</taxon>
        <taxon>Odonata</taxon>
        <taxon>Epiprocta</taxon>
        <taxon>Anisoptera</taxon>
        <taxon>Libelluloidea</taxon>
        <taxon>Libellulidae</taxon>
        <taxon>Ladona</taxon>
    </lineage>
</organism>
<evidence type="ECO:0000256" key="2">
    <source>
        <dbReference type="ARBA" id="ARBA00022741"/>
    </source>
</evidence>
<evidence type="ECO:0000259" key="9">
    <source>
        <dbReference type="PROSITE" id="PS51192"/>
    </source>
</evidence>
<dbReference type="GO" id="GO:0003676">
    <property type="term" value="F:nucleic acid binding"/>
    <property type="evidence" value="ECO:0007669"/>
    <property type="project" value="InterPro"/>
</dbReference>
<dbReference type="SMART" id="SM00487">
    <property type="entry name" value="DEXDc"/>
    <property type="match status" value="1"/>
</dbReference>
<evidence type="ECO:0000259" key="10">
    <source>
        <dbReference type="PROSITE" id="PS51195"/>
    </source>
</evidence>
<dbReference type="Pfam" id="PF00270">
    <property type="entry name" value="DEAD"/>
    <property type="match status" value="1"/>
</dbReference>
<evidence type="ECO:0000313" key="12">
    <source>
        <dbReference type="Proteomes" id="UP000792457"/>
    </source>
</evidence>
<evidence type="ECO:0000256" key="1">
    <source>
        <dbReference type="ARBA" id="ARBA00012552"/>
    </source>
</evidence>
<dbReference type="InterPro" id="IPR000629">
    <property type="entry name" value="RNA-helicase_DEAD-box_CS"/>
</dbReference>
<feature type="domain" description="DEAD-box RNA helicase Q" evidence="10">
    <location>
        <begin position="218"/>
        <end position="246"/>
    </location>
</feature>
<reference evidence="11" key="2">
    <citation type="submission" date="2017-10" db="EMBL/GenBank/DDBJ databases">
        <title>Ladona fulva Genome sequencing and assembly.</title>
        <authorList>
            <person name="Murali S."/>
            <person name="Richards S."/>
            <person name="Bandaranaike D."/>
            <person name="Bellair M."/>
            <person name="Blankenburg K."/>
            <person name="Chao H."/>
            <person name="Dinh H."/>
            <person name="Doddapaneni H."/>
            <person name="Dugan-Rocha S."/>
            <person name="Elkadiri S."/>
            <person name="Gnanaolivu R."/>
            <person name="Hernandez B."/>
            <person name="Skinner E."/>
            <person name="Javaid M."/>
            <person name="Lee S."/>
            <person name="Li M."/>
            <person name="Ming W."/>
            <person name="Munidasa M."/>
            <person name="Muniz J."/>
            <person name="Nguyen L."/>
            <person name="Hughes D."/>
            <person name="Osuji N."/>
            <person name="Pu L.-L."/>
            <person name="Puazo M."/>
            <person name="Qu C."/>
            <person name="Quiroz J."/>
            <person name="Raj R."/>
            <person name="Weissenberger G."/>
            <person name="Xin Y."/>
            <person name="Zou X."/>
            <person name="Han Y."/>
            <person name="Worley K."/>
            <person name="Muzny D."/>
            <person name="Gibbs R."/>
        </authorList>
    </citation>
    <scope>NUCLEOTIDE SEQUENCE</scope>
    <source>
        <strain evidence="11">Sampled in the wild</strain>
    </source>
</reference>
<dbReference type="GO" id="GO:0003724">
    <property type="term" value="F:RNA helicase activity"/>
    <property type="evidence" value="ECO:0007669"/>
    <property type="project" value="UniProtKB-EC"/>
</dbReference>
<dbReference type="GO" id="GO:0005524">
    <property type="term" value="F:ATP binding"/>
    <property type="evidence" value="ECO:0007669"/>
    <property type="project" value="UniProtKB-KW"/>
</dbReference>
<feature type="short sequence motif" description="Q motif" evidence="7">
    <location>
        <begin position="218"/>
        <end position="246"/>
    </location>
</feature>
<dbReference type="SUPFAM" id="SSF52540">
    <property type="entry name" value="P-loop containing nucleoside triphosphate hydrolases"/>
    <property type="match status" value="1"/>
</dbReference>
<dbReference type="AlphaFoldDB" id="A0A8K0JWP4"/>
<dbReference type="InterPro" id="IPR014014">
    <property type="entry name" value="RNA_helicase_DEAD_Q_motif"/>
</dbReference>
<dbReference type="InterPro" id="IPR014001">
    <property type="entry name" value="Helicase_ATP-bd"/>
</dbReference>
<accession>A0A8K0JWP4</accession>
<keyword evidence="5 8" id="KW-0067">ATP-binding</keyword>
<comment type="catalytic activity">
    <reaction evidence="6">
        <text>ATP + H2O = ADP + phosphate + H(+)</text>
        <dbReference type="Rhea" id="RHEA:13065"/>
        <dbReference type="ChEBI" id="CHEBI:15377"/>
        <dbReference type="ChEBI" id="CHEBI:15378"/>
        <dbReference type="ChEBI" id="CHEBI:30616"/>
        <dbReference type="ChEBI" id="CHEBI:43474"/>
        <dbReference type="ChEBI" id="CHEBI:456216"/>
        <dbReference type="EC" id="3.6.4.13"/>
    </reaction>
</comment>
<dbReference type="EMBL" id="KZ308182">
    <property type="protein sequence ID" value="KAG8224027.1"/>
    <property type="molecule type" value="Genomic_DNA"/>
</dbReference>
<dbReference type="EC" id="3.6.4.13" evidence="1"/>
<keyword evidence="2 8" id="KW-0547">Nucleotide-binding</keyword>